<dbReference type="InterPro" id="IPR032710">
    <property type="entry name" value="NTF2-like_dom_sf"/>
</dbReference>
<gene>
    <name evidence="2" type="ORF">BV95_03611</name>
</gene>
<reference evidence="2 3" key="1">
    <citation type="submission" date="2014-02" db="EMBL/GenBank/DDBJ databases">
        <title>Whole genome sequence of Sphingobium chlorophenolicum NBRC 16172.</title>
        <authorList>
            <person name="Gan H.M."/>
            <person name="Gan H.Y."/>
            <person name="Chew T.H."/>
            <person name="Savka M.A."/>
        </authorList>
    </citation>
    <scope>NUCLEOTIDE SEQUENCE [LARGE SCALE GENOMIC DNA]</scope>
    <source>
        <strain evidence="2 3">NBRC 16172</strain>
    </source>
</reference>
<proteinExistence type="predicted"/>
<dbReference type="AlphaFoldDB" id="A0A081RAA7"/>
<evidence type="ECO:0000259" key="1">
    <source>
        <dbReference type="Pfam" id="PF13577"/>
    </source>
</evidence>
<protein>
    <submittedName>
        <fullName evidence="2">Iron-binding zinc finger protein, CDGSH type</fullName>
    </submittedName>
</protein>
<evidence type="ECO:0000313" key="2">
    <source>
        <dbReference type="EMBL" id="KEQ52130.1"/>
    </source>
</evidence>
<dbReference type="Gene3D" id="3.10.450.50">
    <property type="match status" value="1"/>
</dbReference>
<name>A0A081RAA7_SPHCR</name>
<dbReference type="eggNOG" id="ENOG5030ZP7">
    <property type="taxonomic scope" value="Bacteria"/>
</dbReference>
<dbReference type="OrthoDB" id="7605094at2"/>
<dbReference type="SUPFAM" id="SSF54427">
    <property type="entry name" value="NTF2-like"/>
    <property type="match status" value="1"/>
</dbReference>
<sequence>MPGTLEERITRLEALRDIDTLIADLSRAFDAGPSAQMLRPLFTDDASFKIDRYGTISGGDAIAEGVAGNADQGFKWTLHYLVSPKADLHPSCDRASVDFMLWEAASSARGRAYWIGGRYLATAVKGAKGWQFRSLELQADLISHYPDGWNEKPATLADA</sequence>
<dbReference type="InterPro" id="IPR037401">
    <property type="entry name" value="SnoaL-like"/>
</dbReference>
<dbReference type="EMBL" id="JFHR01000051">
    <property type="protein sequence ID" value="KEQ52130.1"/>
    <property type="molecule type" value="Genomic_DNA"/>
</dbReference>
<dbReference type="PATRIC" id="fig|46429.4.peg.3599"/>
<accession>A0A081RAA7</accession>
<organism evidence="2 3">
    <name type="scientific">Sphingobium chlorophenolicum</name>
    <dbReference type="NCBI Taxonomy" id="46429"/>
    <lineage>
        <taxon>Bacteria</taxon>
        <taxon>Pseudomonadati</taxon>
        <taxon>Pseudomonadota</taxon>
        <taxon>Alphaproteobacteria</taxon>
        <taxon>Sphingomonadales</taxon>
        <taxon>Sphingomonadaceae</taxon>
        <taxon>Sphingobium</taxon>
    </lineage>
</organism>
<dbReference type="Proteomes" id="UP000028411">
    <property type="component" value="Unassembled WGS sequence"/>
</dbReference>
<evidence type="ECO:0000313" key="3">
    <source>
        <dbReference type="Proteomes" id="UP000028411"/>
    </source>
</evidence>
<dbReference type="RefSeq" id="WP_037455137.1">
    <property type="nucleotide sequence ID" value="NZ_JFHR01000051.1"/>
</dbReference>
<feature type="domain" description="SnoaL-like" evidence="1">
    <location>
        <begin position="11"/>
        <end position="135"/>
    </location>
</feature>
<dbReference type="Pfam" id="PF13577">
    <property type="entry name" value="SnoaL_4"/>
    <property type="match status" value="1"/>
</dbReference>
<comment type="caution">
    <text evidence="2">The sequence shown here is derived from an EMBL/GenBank/DDBJ whole genome shotgun (WGS) entry which is preliminary data.</text>
</comment>